<gene>
    <name evidence="8" type="primary">pol_78</name>
    <name evidence="8" type="ORF">g.76682</name>
</gene>
<dbReference type="Pfam" id="PF17917">
    <property type="entry name" value="RT_RNaseH"/>
    <property type="match status" value="1"/>
</dbReference>
<keyword evidence="5" id="KW-0378">Hydrolase</keyword>
<dbReference type="AlphaFoldDB" id="A0A146KXK2"/>
<dbReference type="EMBL" id="GDHC01018773">
    <property type="protein sequence ID" value="JAP99855.1"/>
    <property type="molecule type" value="Transcribed_RNA"/>
</dbReference>
<evidence type="ECO:0000256" key="6">
    <source>
        <dbReference type="ARBA" id="ARBA00022918"/>
    </source>
</evidence>
<sequence>MSQQDGAMVVMTYYAEQYVMSFRRDELVSSVSNVESLAIFSGSAKTNQQDGFRWDEDCDRAFEEAKSKMQEAPVLAYARPDLPFIINADASQVAVGAVLSQMQEGKERVVAYFSRCLSHAERNYCVTRKELLGVVEAIQSFHHYGLDNGHRLVIRTDHSSLRWLMSFKLVDGQLARWMERLAPYKLDIQYRKGAAHGNADGLSRRPCAQSGCKYCDRREDLAKAE</sequence>
<evidence type="ECO:0000256" key="2">
    <source>
        <dbReference type="ARBA" id="ARBA00022695"/>
    </source>
</evidence>
<organism evidence="8">
    <name type="scientific">Lygus hesperus</name>
    <name type="common">Western plant bug</name>
    <dbReference type="NCBI Taxonomy" id="30085"/>
    <lineage>
        <taxon>Eukaryota</taxon>
        <taxon>Metazoa</taxon>
        <taxon>Ecdysozoa</taxon>
        <taxon>Arthropoda</taxon>
        <taxon>Hexapoda</taxon>
        <taxon>Insecta</taxon>
        <taxon>Pterygota</taxon>
        <taxon>Neoptera</taxon>
        <taxon>Paraneoptera</taxon>
        <taxon>Hemiptera</taxon>
        <taxon>Heteroptera</taxon>
        <taxon>Panheteroptera</taxon>
        <taxon>Cimicomorpha</taxon>
        <taxon>Miridae</taxon>
        <taxon>Mirini</taxon>
        <taxon>Lygus</taxon>
    </lineage>
</organism>
<protein>
    <submittedName>
        <fullName evidence="8">Retrovirus-related Pol polyprotein from transposon 297</fullName>
    </submittedName>
</protein>
<dbReference type="PANTHER" id="PTHR37984:SF5">
    <property type="entry name" value="PROTEIN NYNRIN-LIKE"/>
    <property type="match status" value="1"/>
</dbReference>
<dbReference type="Gene3D" id="3.10.20.370">
    <property type="match status" value="1"/>
</dbReference>
<keyword evidence="3" id="KW-0540">Nuclease</keyword>
<evidence type="ECO:0000313" key="8">
    <source>
        <dbReference type="EMBL" id="JAP99855.1"/>
    </source>
</evidence>
<evidence type="ECO:0000256" key="4">
    <source>
        <dbReference type="ARBA" id="ARBA00022759"/>
    </source>
</evidence>
<dbReference type="GO" id="GO:0003964">
    <property type="term" value="F:RNA-directed DNA polymerase activity"/>
    <property type="evidence" value="ECO:0007669"/>
    <property type="project" value="UniProtKB-KW"/>
</dbReference>
<dbReference type="InterPro" id="IPR043502">
    <property type="entry name" value="DNA/RNA_pol_sf"/>
</dbReference>
<evidence type="ECO:0000256" key="5">
    <source>
        <dbReference type="ARBA" id="ARBA00022801"/>
    </source>
</evidence>
<evidence type="ECO:0000259" key="7">
    <source>
        <dbReference type="Pfam" id="PF17917"/>
    </source>
</evidence>
<accession>A0A146KXK2</accession>
<dbReference type="GO" id="GO:0004519">
    <property type="term" value="F:endonuclease activity"/>
    <property type="evidence" value="ECO:0007669"/>
    <property type="project" value="UniProtKB-KW"/>
</dbReference>
<reference evidence="8" key="1">
    <citation type="journal article" date="2016" name="Gigascience">
        <title>De novo construction of an expanded transcriptome assembly for the western tarnished plant bug, Lygus hesperus.</title>
        <authorList>
            <person name="Tassone E.E."/>
            <person name="Geib S.M."/>
            <person name="Hall B."/>
            <person name="Fabrick J.A."/>
            <person name="Brent C.S."/>
            <person name="Hull J.J."/>
        </authorList>
    </citation>
    <scope>NUCLEOTIDE SEQUENCE</scope>
</reference>
<dbReference type="PANTHER" id="PTHR37984">
    <property type="entry name" value="PROTEIN CBG26694"/>
    <property type="match status" value="1"/>
</dbReference>
<feature type="non-terminal residue" evidence="8">
    <location>
        <position position="225"/>
    </location>
</feature>
<feature type="domain" description="Reverse transcriptase RNase H-like" evidence="7">
    <location>
        <begin position="80"/>
        <end position="184"/>
    </location>
</feature>
<dbReference type="FunFam" id="3.10.20.370:FF:000001">
    <property type="entry name" value="Retrovirus-related Pol polyprotein from transposon 17.6-like protein"/>
    <property type="match status" value="1"/>
</dbReference>
<dbReference type="GO" id="GO:0016787">
    <property type="term" value="F:hydrolase activity"/>
    <property type="evidence" value="ECO:0007669"/>
    <property type="project" value="UniProtKB-KW"/>
</dbReference>
<keyword evidence="4" id="KW-0255">Endonuclease</keyword>
<proteinExistence type="predicted"/>
<dbReference type="InterPro" id="IPR041373">
    <property type="entry name" value="RT_RNaseH"/>
</dbReference>
<evidence type="ECO:0000256" key="1">
    <source>
        <dbReference type="ARBA" id="ARBA00022679"/>
    </source>
</evidence>
<dbReference type="SUPFAM" id="SSF56672">
    <property type="entry name" value="DNA/RNA polymerases"/>
    <property type="match status" value="1"/>
</dbReference>
<dbReference type="CDD" id="cd09274">
    <property type="entry name" value="RNase_HI_RT_Ty3"/>
    <property type="match status" value="1"/>
</dbReference>
<name>A0A146KXK2_LYGHE</name>
<evidence type="ECO:0000256" key="3">
    <source>
        <dbReference type="ARBA" id="ARBA00022722"/>
    </source>
</evidence>
<dbReference type="InterPro" id="IPR050951">
    <property type="entry name" value="Retrovirus_Pol_polyprotein"/>
</dbReference>
<keyword evidence="6" id="KW-0695">RNA-directed DNA polymerase</keyword>
<keyword evidence="2" id="KW-0548">Nucleotidyltransferase</keyword>
<keyword evidence="1" id="KW-0808">Transferase</keyword>